<dbReference type="PRINTS" id="PR00411">
    <property type="entry name" value="PNDRDTASEI"/>
</dbReference>
<dbReference type="Gene3D" id="3.50.50.100">
    <property type="match status" value="1"/>
</dbReference>
<dbReference type="Proteomes" id="UP000232163">
    <property type="component" value="Unassembled WGS sequence"/>
</dbReference>
<dbReference type="InterPro" id="IPR023753">
    <property type="entry name" value="FAD/NAD-binding_dom"/>
</dbReference>
<evidence type="ECO:0000313" key="12">
    <source>
        <dbReference type="EMBL" id="PIO46735.1"/>
    </source>
</evidence>
<accession>A0A2N9W4R7</accession>
<dbReference type="AlphaFoldDB" id="A0A2N9W4R7"/>
<evidence type="ECO:0000256" key="9">
    <source>
        <dbReference type="SAM" id="Phobius"/>
    </source>
</evidence>
<evidence type="ECO:0000313" key="13">
    <source>
        <dbReference type="Proteomes" id="UP000232163"/>
    </source>
</evidence>
<keyword evidence="9" id="KW-1133">Transmembrane helix</keyword>
<dbReference type="EMBL" id="MZMT01000003">
    <property type="protein sequence ID" value="PIO46735.1"/>
    <property type="molecule type" value="Genomic_DNA"/>
</dbReference>
<dbReference type="Pfam" id="PF07992">
    <property type="entry name" value="Pyr_redox_2"/>
    <property type="match status" value="1"/>
</dbReference>
<keyword evidence="3" id="KW-0285">Flavoprotein</keyword>
<keyword evidence="13" id="KW-1185">Reference proteome</keyword>
<dbReference type="SUPFAM" id="SSF51905">
    <property type="entry name" value="FAD/NAD(P)-binding domain"/>
    <property type="match status" value="2"/>
</dbReference>
<keyword evidence="6" id="KW-0560">Oxidoreductase</keyword>
<dbReference type="InterPro" id="IPR036188">
    <property type="entry name" value="FAD/NAD-bd_sf"/>
</dbReference>
<evidence type="ECO:0000256" key="5">
    <source>
        <dbReference type="ARBA" id="ARBA00022946"/>
    </source>
</evidence>
<keyword evidence="4" id="KW-0274">FAD</keyword>
<comment type="catalytic activity">
    <reaction evidence="8">
        <text>a quinone + NADH + H(+) = a quinol + NAD(+)</text>
        <dbReference type="Rhea" id="RHEA:46160"/>
        <dbReference type="ChEBI" id="CHEBI:15378"/>
        <dbReference type="ChEBI" id="CHEBI:24646"/>
        <dbReference type="ChEBI" id="CHEBI:57540"/>
        <dbReference type="ChEBI" id="CHEBI:57945"/>
        <dbReference type="ChEBI" id="CHEBI:132124"/>
        <dbReference type="EC" id="1.6.5.9"/>
    </reaction>
</comment>
<evidence type="ECO:0000256" key="6">
    <source>
        <dbReference type="ARBA" id="ARBA00023002"/>
    </source>
</evidence>
<evidence type="ECO:0000259" key="10">
    <source>
        <dbReference type="Pfam" id="PF07992"/>
    </source>
</evidence>
<keyword evidence="9" id="KW-0812">Transmembrane</keyword>
<keyword evidence="7" id="KW-0520">NAD</keyword>
<gene>
    <name evidence="12" type="ORF">B5P45_02750</name>
</gene>
<name>A0A2N9W4R7_9HYPH</name>
<dbReference type="RefSeq" id="WP_099999131.1">
    <property type="nucleotide sequence ID" value="NZ_CP017940.1"/>
</dbReference>
<evidence type="ECO:0000256" key="7">
    <source>
        <dbReference type="ARBA" id="ARBA00023027"/>
    </source>
</evidence>
<dbReference type="InterPro" id="IPR054585">
    <property type="entry name" value="NDH2-like_C"/>
</dbReference>
<comment type="caution">
    <text evidence="12">The sequence shown here is derived from an EMBL/GenBank/DDBJ whole genome shotgun (WGS) entry which is preliminary data.</text>
</comment>
<dbReference type="PANTHER" id="PTHR43706">
    <property type="entry name" value="NADH DEHYDROGENASE"/>
    <property type="match status" value="1"/>
</dbReference>
<keyword evidence="5" id="KW-0809">Transit peptide</keyword>
<dbReference type="OrthoDB" id="9781621at2"/>
<evidence type="ECO:0000256" key="1">
    <source>
        <dbReference type="ARBA" id="ARBA00005272"/>
    </source>
</evidence>
<dbReference type="Pfam" id="PF22366">
    <property type="entry name" value="NDH2_C"/>
    <property type="match status" value="1"/>
</dbReference>
<evidence type="ECO:0000259" key="11">
    <source>
        <dbReference type="Pfam" id="PF22366"/>
    </source>
</evidence>
<feature type="domain" description="FAD/NAD(P)-binding" evidence="10">
    <location>
        <begin position="13"/>
        <end position="330"/>
    </location>
</feature>
<comment type="similarity">
    <text evidence="1">Belongs to the NADH dehydrogenase family.</text>
</comment>
<feature type="domain" description="External alternative NADH-ubiquinone oxidoreductase-like C-terminal" evidence="11">
    <location>
        <begin position="354"/>
        <end position="407"/>
    </location>
</feature>
<dbReference type="KEGG" id="pht:BLM14_09325"/>
<dbReference type="PRINTS" id="PR00368">
    <property type="entry name" value="FADPNR"/>
</dbReference>
<dbReference type="PANTHER" id="PTHR43706:SF47">
    <property type="entry name" value="EXTERNAL NADH-UBIQUINONE OXIDOREDUCTASE 1, MITOCHONDRIAL-RELATED"/>
    <property type="match status" value="1"/>
</dbReference>
<sequence>MTEIQPSASTRHRLVIVGGGFGGLEAVHNLRNADMDITLIDQRNHHLFQPLLYQVATSTLATSEIAWPIRHLLRKYKNVKTLLGTIDGVDTAARTVSTADGETIPYDTLVLATGARHAYFGHDDWEPFAPGLKTLEDATTIRRRILTAFEKAEREPDPAKRAEYLTFVMIGGGPTGVEVAGTIADLARDTLKGDFRVIDPASARVVLIEGGPRVLPAFSEDMSAYAKQALEKLGVTVHLGNPVTECHTDGVEFGGQSLRAQTIIWAAGVQASPAAKWLNVPADRVGRVVVNADLTAPGYPEIFVIGDTATVANGGKGTVPGIAPAAKQQGVHIAKTIKARLVGDQSPRPFVYHHDGDLATIGKRAAVTDFGWIKLKGYIAWWLWGLAHIYFLIGLRNRLAVALSWLWISVSGARSARLITQKDAAEEANTP</sequence>
<organism evidence="12 13">
    <name type="scientific">Phyllobacterium zundukense</name>
    <dbReference type="NCBI Taxonomy" id="1867719"/>
    <lineage>
        <taxon>Bacteria</taxon>
        <taxon>Pseudomonadati</taxon>
        <taxon>Pseudomonadota</taxon>
        <taxon>Alphaproteobacteria</taxon>
        <taxon>Hyphomicrobiales</taxon>
        <taxon>Phyllobacteriaceae</taxon>
        <taxon>Phyllobacterium</taxon>
    </lineage>
</organism>
<dbReference type="GO" id="GO:0050136">
    <property type="term" value="F:NADH dehydrogenase (quinone) (non-electrogenic) activity"/>
    <property type="evidence" value="ECO:0007669"/>
    <property type="project" value="UniProtKB-EC"/>
</dbReference>
<protein>
    <recommendedName>
        <fullName evidence="2">NADH:ubiquinone reductase (non-electrogenic)</fullName>
        <ecNumber evidence="2">1.6.5.9</ecNumber>
    </recommendedName>
</protein>
<evidence type="ECO:0000256" key="2">
    <source>
        <dbReference type="ARBA" id="ARBA00012637"/>
    </source>
</evidence>
<keyword evidence="9" id="KW-0472">Membrane</keyword>
<evidence type="ECO:0000256" key="3">
    <source>
        <dbReference type="ARBA" id="ARBA00022630"/>
    </source>
</evidence>
<feature type="transmembrane region" description="Helical" evidence="9">
    <location>
        <begin position="378"/>
        <end position="395"/>
    </location>
</feature>
<dbReference type="EC" id="1.6.5.9" evidence="2"/>
<dbReference type="InterPro" id="IPR045024">
    <property type="entry name" value="NDH-2"/>
</dbReference>
<evidence type="ECO:0000256" key="4">
    <source>
        <dbReference type="ARBA" id="ARBA00022827"/>
    </source>
</evidence>
<proteinExistence type="inferred from homology"/>
<reference evidence="12 13" key="1">
    <citation type="journal article" date="2017" name="Int J Environ Stud">
        <title>Does the Miocene-Pliocene relict legume Oxytropis triphylla form nitrogen-fixing nodules with a combination of bacterial strains?</title>
        <authorList>
            <person name="Safronova V."/>
            <person name="Belimov A."/>
            <person name="Sazanova A."/>
            <person name="Kuznetsova I."/>
            <person name="Popova J."/>
            <person name="Andronov E."/>
            <person name="Verkhozina A."/>
            <person name="Tikhonovich I."/>
        </authorList>
    </citation>
    <scope>NUCLEOTIDE SEQUENCE [LARGE SCALE GENOMIC DNA]</scope>
    <source>
        <strain evidence="12 13">Tri-38</strain>
    </source>
</reference>
<evidence type="ECO:0000256" key="8">
    <source>
        <dbReference type="ARBA" id="ARBA00047599"/>
    </source>
</evidence>